<evidence type="ECO:0000313" key="2">
    <source>
        <dbReference type="Proteomes" id="UP001157418"/>
    </source>
</evidence>
<protein>
    <recommendedName>
        <fullName evidence="3">Peroxin-13</fullName>
    </recommendedName>
</protein>
<keyword evidence="2" id="KW-1185">Reference proteome</keyword>
<reference evidence="1 2" key="1">
    <citation type="submission" date="2022-01" db="EMBL/GenBank/DDBJ databases">
        <authorList>
            <person name="Xiong W."/>
            <person name="Schranz E."/>
        </authorList>
    </citation>
    <scope>NUCLEOTIDE SEQUENCE [LARGE SCALE GENOMIC DNA]</scope>
</reference>
<sequence length="138" mass="15280">MSHGGSNSGGGGGGGGGGYGAYKAYVTTRYSALGAPTSYDYPGPIYGSCFCWVLYRITSSKNHGLQTKDCESSQNGISVDSCLTYENESSMKKEDTKWQKRRDIWWQMLFLNTLHFPRQLELTILTLKSWSCNGVCLY</sequence>
<comment type="caution">
    <text evidence="1">The sequence shown here is derived from an EMBL/GenBank/DDBJ whole genome shotgun (WGS) entry which is preliminary data.</text>
</comment>
<gene>
    <name evidence="1" type="ORF">LVIROSA_LOCUS26700</name>
</gene>
<accession>A0AAU9NRT6</accession>
<evidence type="ECO:0008006" key="3">
    <source>
        <dbReference type="Google" id="ProtNLM"/>
    </source>
</evidence>
<name>A0AAU9NRT6_9ASTR</name>
<organism evidence="1 2">
    <name type="scientific">Lactuca virosa</name>
    <dbReference type="NCBI Taxonomy" id="75947"/>
    <lineage>
        <taxon>Eukaryota</taxon>
        <taxon>Viridiplantae</taxon>
        <taxon>Streptophyta</taxon>
        <taxon>Embryophyta</taxon>
        <taxon>Tracheophyta</taxon>
        <taxon>Spermatophyta</taxon>
        <taxon>Magnoliopsida</taxon>
        <taxon>eudicotyledons</taxon>
        <taxon>Gunneridae</taxon>
        <taxon>Pentapetalae</taxon>
        <taxon>asterids</taxon>
        <taxon>campanulids</taxon>
        <taxon>Asterales</taxon>
        <taxon>Asteraceae</taxon>
        <taxon>Cichorioideae</taxon>
        <taxon>Cichorieae</taxon>
        <taxon>Lactucinae</taxon>
        <taxon>Lactuca</taxon>
    </lineage>
</organism>
<dbReference type="EMBL" id="CAKMRJ010005412">
    <property type="protein sequence ID" value="CAH1440573.1"/>
    <property type="molecule type" value="Genomic_DNA"/>
</dbReference>
<dbReference type="Proteomes" id="UP001157418">
    <property type="component" value="Unassembled WGS sequence"/>
</dbReference>
<dbReference type="AlphaFoldDB" id="A0AAU9NRT6"/>
<proteinExistence type="predicted"/>
<evidence type="ECO:0000313" key="1">
    <source>
        <dbReference type="EMBL" id="CAH1440573.1"/>
    </source>
</evidence>